<protein>
    <recommendedName>
        <fullName evidence="2">DUF7702 domain-containing protein</fullName>
    </recommendedName>
</protein>
<dbReference type="KEGG" id="spaa:SPAPADRAFT_63243"/>
<keyword evidence="1" id="KW-0812">Transmembrane</keyword>
<keyword evidence="1" id="KW-0472">Membrane</keyword>
<dbReference type="InParanoid" id="G3AU17"/>
<feature type="transmembrane region" description="Helical" evidence="1">
    <location>
        <begin position="46"/>
        <end position="69"/>
    </location>
</feature>
<dbReference type="InterPro" id="IPR056119">
    <property type="entry name" value="DUF7702"/>
</dbReference>
<dbReference type="Pfam" id="PF24800">
    <property type="entry name" value="DUF7702"/>
    <property type="match status" value="1"/>
</dbReference>
<accession>G3AU17</accession>
<dbReference type="Proteomes" id="UP000000709">
    <property type="component" value="Unassembled WGS sequence"/>
</dbReference>
<reference evidence="3 4" key="1">
    <citation type="journal article" date="2011" name="Proc. Natl. Acad. Sci. U.S.A.">
        <title>Comparative genomics of xylose-fermenting fungi for enhanced biofuel production.</title>
        <authorList>
            <person name="Wohlbach D.J."/>
            <person name="Kuo A."/>
            <person name="Sato T.K."/>
            <person name="Potts K.M."/>
            <person name="Salamov A.A."/>
            <person name="LaButti K.M."/>
            <person name="Sun H."/>
            <person name="Clum A."/>
            <person name="Pangilinan J.L."/>
            <person name="Lindquist E.A."/>
            <person name="Lucas S."/>
            <person name="Lapidus A."/>
            <person name="Jin M."/>
            <person name="Gunawan C."/>
            <person name="Balan V."/>
            <person name="Dale B.E."/>
            <person name="Jeffries T.W."/>
            <person name="Zinkel R."/>
            <person name="Barry K.W."/>
            <person name="Grigoriev I.V."/>
            <person name="Gasch A.P."/>
        </authorList>
    </citation>
    <scope>NUCLEOTIDE SEQUENCE [LARGE SCALE GENOMIC DNA]</scope>
    <source>
        <strain evidence="4">NRRL Y-27907 / 11-Y1</strain>
    </source>
</reference>
<dbReference type="GeneID" id="18874656"/>
<evidence type="ECO:0000313" key="4">
    <source>
        <dbReference type="Proteomes" id="UP000000709"/>
    </source>
</evidence>
<sequence length="275" mass="30663">MLALPQFNQWKIVTIVQLVIFLITFGAFITITVFQYRKHGGLRRVLMFCIGITIFHTFKIVGAILGLVLINQDEINTSLFIPTYIFDTISLAIITNAIKSLVQVMLLDQQKQNMPPPSYTQKDIEIGQYNTSSNKKEKVNFRPFRILSVVLLAAIVLNIIGVSQLSGGDVTSTTEALTKASSVLFLVGVLLLIGTLVFVHASGDDFNLVAKILIAALVILIVRCSYTMASAFNGLDFEHPNQFMIYFGHFQYYCFMGMLMELIAICIVLGAFSVW</sequence>
<feature type="transmembrane region" description="Helical" evidence="1">
    <location>
        <begin position="12"/>
        <end position="34"/>
    </location>
</feature>
<evidence type="ECO:0000256" key="1">
    <source>
        <dbReference type="SAM" id="Phobius"/>
    </source>
</evidence>
<dbReference type="PANTHER" id="PTHR42109">
    <property type="entry name" value="UNPLACED GENOMIC SCAFFOLD UM_SCAF_CONTIG_1.265, WHOLE GENOME SHOTGUN SEQUENCE"/>
    <property type="match status" value="1"/>
</dbReference>
<name>G3AU17_SPAPN</name>
<feature type="transmembrane region" description="Helical" evidence="1">
    <location>
        <begin position="208"/>
        <end position="230"/>
    </location>
</feature>
<keyword evidence="1" id="KW-1133">Transmembrane helix</keyword>
<dbReference type="STRING" id="619300.G3AU17"/>
<feature type="transmembrane region" description="Helical" evidence="1">
    <location>
        <begin position="183"/>
        <end position="201"/>
    </location>
</feature>
<feature type="transmembrane region" description="Helical" evidence="1">
    <location>
        <begin position="250"/>
        <end position="272"/>
    </location>
</feature>
<gene>
    <name evidence="3" type="ORF">SPAPADRAFT_63243</name>
</gene>
<proteinExistence type="predicted"/>
<dbReference type="EMBL" id="GL996505">
    <property type="protein sequence ID" value="EGW30393.1"/>
    <property type="molecule type" value="Genomic_DNA"/>
</dbReference>
<organism evidence="4">
    <name type="scientific">Spathaspora passalidarum (strain NRRL Y-27907 / 11-Y1)</name>
    <dbReference type="NCBI Taxonomy" id="619300"/>
    <lineage>
        <taxon>Eukaryota</taxon>
        <taxon>Fungi</taxon>
        <taxon>Dikarya</taxon>
        <taxon>Ascomycota</taxon>
        <taxon>Saccharomycotina</taxon>
        <taxon>Pichiomycetes</taxon>
        <taxon>Debaryomycetaceae</taxon>
        <taxon>Spathaspora</taxon>
    </lineage>
</organism>
<feature type="transmembrane region" description="Helical" evidence="1">
    <location>
        <begin position="81"/>
        <end position="102"/>
    </location>
</feature>
<dbReference type="HOGENOM" id="CLU_079688_0_0_1"/>
<evidence type="ECO:0000259" key="2">
    <source>
        <dbReference type="Pfam" id="PF24800"/>
    </source>
</evidence>
<evidence type="ECO:0000313" key="3">
    <source>
        <dbReference type="EMBL" id="EGW30393.1"/>
    </source>
</evidence>
<feature type="transmembrane region" description="Helical" evidence="1">
    <location>
        <begin position="144"/>
        <end position="163"/>
    </location>
</feature>
<dbReference type="eggNOG" id="ENOG502SCPV">
    <property type="taxonomic scope" value="Eukaryota"/>
</dbReference>
<dbReference type="AlphaFoldDB" id="G3AU17"/>
<keyword evidence="4" id="KW-1185">Reference proteome</keyword>
<dbReference type="OMA" id="THWEIVS"/>
<dbReference type="OrthoDB" id="4023429at2759"/>
<dbReference type="PANTHER" id="PTHR42109:SF2">
    <property type="entry name" value="INTEGRAL MEMBRANE PROTEIN"/>
    <property type="match status" value="1"/>
</dbReference>
<feature type="domain" description="DUF7702" evidence="2">
    <location>
        <begin position="130"/>
        <end position="270"/>
    </location>
</feature>
<dbReference type="RefSeq" id="XP_007377364.1">
    <property type="nucleotide sequence ID" value="XM_007377302.1"/>
</dbReference>